<keyword evidence="3" id="KW-1185">Reference proteome</keyword>
<dbReference type="InterPro" id="IPR002575">
    <property type="entry name" value="Aminoglycoside_PTrfase"/>
</dbReference>
<keyword evidence="2" id="KW-0418">Kinase</keyword>
<dbReference type="STRING" id="983644.G3JV05"/>
<dbReference type="RefSeq" id="XP_006674838.1">
    <property type="nucleotide sequence ID" value="XM_006674775.1"/>
</dbReference>
<dbReference type="Proteomes" id="UP000001610">
    <property type="component" value="Unassembled WGS sequence"/>
</dbReference>
<dbReference type="OMA" id="GMNDLDA"/>
<evidence type="ECO:0000259" key="1">
    <source>
        <dbReference type="Pfam" id="PF01636"/>
    </source>
</evidence>
<dbReference type="InterPro" id="IPR051678">
    <property type="entry name" value="AGP_Transferase"/>
</dbReference>
<dbReference type="GO" id="GO:0016301">
    <property type="term" value="F:kinase activity"/>
    <property type="evidence" value="ECO:0007669"/>
    <property type="project" value="UniProtKB-KW"/>
</dbReference>
<dbReference type="Pfam" id="PF01636">
    <property type="entry name" value="APH"/>
    <property type="match status" value="1"/>
</dbReference>
<proteinExistence type="predicted"/>
<feature type="domain" description="Aminoglycoside phosphotransferase" evidence="1">
    <location>
        <begin position="154"/>
        <end position="202"/>
    </location>
</feature>
<evidence type="ECO:0000313" key="2">
    <source>
        <dbReference type="EMBL" id="EGX87681.1"/>
    </source>
</evidence>
<dbReference type="SUPFAM" id="SSF56112">
    <property type="entry name" value="Protein kinase-like (PK-like)"/>
    <property type="match status" value="1"/>
</dbReference>
<dbReference type="OrthoDB" id="2906425at2759"/>
<dbReference type="CDD" id="cd05120">
    <property type="entry name" value="APH_ChoK_like"/>
    <property type="match status" value="1"/>
</dbReference>
<accession>G3JV05</accession>
<dbReference type="Gene3D" id="3.90.1200.10">
    <property type="match status" value="1"/>
</dbReference>
<sequence length="235" mass="27290">MAPPTNQELNDKREENCISITPDRKYYRVGGTMVKRSLRPSEWQQHNGYMHIPLFNLERILNEGACLQFLSENTDIPLPKLYACFEDDGAAYLVTEYVDGVLMEEVDEGGKKIVEKELNQHMETLQRLKSSTWGGPGGKVLPPWRILKNSDRRPWKLKQREEGDLVFCHNDLSAYNVIVDPETLKIRAIIDWEYAGYYTPEFEQKYFKRKGPSVALDGEIDDTEELTKILARYRI</sequence>
<reference evidence="2 3" key="1">
    <citation type="journal article" date="2011" name="Genome Biol.">
        <title>Genome sequence of the insect pathogenic fungus Cordyceps militaris, a valued traditional Chinese medicine.</title>
        <authorList>
            <person name="Zheng P."/>
            <person name="Xia Y."/>
            <person name="Xiao G."/>
            <person name="Xiong C."/>
            <person name="Hu X."/>
            <person name="Zhang S."/>
            <person name="Zheng H."/>
            <person name="Huang Y."/>
            <person name="Zhou Y."/>
            <person name="Wang S."/>
            <person name="Zhao G.P."/>
            <person name="Liu X."/>
            <person name="St Leger R.J."/>
            <person name="Wang C."/>
        </authorList>
    </citation>
    <scope>NUCLEOTIDE SEQUENCE [LARGE SCALE GENOMIC DNA]</scope>
    <source>
        <strain evidence="2 3">CM01</strain>
    </source>
</reference>
<gene>
    <name evidence="2" type="ORF">CCM_09642</name>
</gene>
<dbReference type="HOGENOM" id="CLU_069864_1_0_1"/>
<keyword evidence="2" id="KW-0808">Transferase</keyword>
<dbReference type="PANTHER" id="PTHR21310">
    <property type="entry name" value="AMINOGLYCOSIDE PHOSPHOTRANSFERASE-RELATED-RELATED"/>
    <property type="match status" value="1"/>
</dbReference>
<protein>
    <submittedName>
        <fullName evidence="2">Protein kinase-like domain</fullName>
    </submittedName>
</protein>
<dbReference type="GeneID" id="18171644"/>
<dbReference type="eggNOG" id="ENOG502SJF8">
    <property type="taxonomic scope" value="Eukaryota"/>
</dbReference>
<dbReference type="PANTHER" id="PTHR21310:SF15">
    <property type="entry name" value="AMINOGLYCOSIDE PHOSPHOTRANSFERASE DOMAIN-CONTAINING PROTEIN"/>
    <property type="match status" value="1"/>
</dbReference>
<organism evidence="2 3">
    <name type="scientific">Cordyceps militaris (strain CM01)</name>
    <name type="common">Caterpillar fungus</name>
    <dbReference type="NCBI Taxonomy" id="983644"/>
    <lineage>
        <taxon>Eukaryota</taxon>
        <taxon>Fungi</taxon>
        <taxon>Dikarya</taxon>
        <taxon>Ascomycota</taxon>
        <taxon>Pezizomycotina</taxon>
        <taxon>Sordariomycetes</taxon>
        <taxon>Hypocreomycetidae</taxon>
        <taxon>Hypocreales</taxon>
        <taxon>Cordycipitaceae</taxon>
        <taxon>Cordyceps</taxon>
    </lineage>
</organism>
<dbReference type="InParanoid" id="G3JV05"/>
<dbReference type="InterPro" id="IPR011009">
    <property type="entry name" value="Kinase-like_dom_sf"/>
</dbReference>
<dbReference type="KEGG" id="cmt:CCM_09642"/>
<evidence type="ECO:0000313" key="3">
    <source>
        <dbReference type="Proteomes" id="UP000001610"/>
    </source>
</evidence>
<dbReference type="EMBL" id="JH126408">
    <property type="protein sequence ID" value="EGX87681.1"/>
    <property type="molecule type" value="Genomic_DNA"/>
</dbReference>
<dbReference type="AlphaFoldDB" id="G3JV05"/>
<name>G3JV05_CORMM</name>
<dbReference type="VEuPathDB" id="FungiDB:CCM_09642"/>